<feature type="region of interest" description="Disordered" evidence="1">
    <location>
        <begin position="195"/>
        <end position="233"/>
    </location>
</feature>
<reference evidence="3 4" key="1">
    <citation type="submission" date="2021-02" db="EMBL/GenBank/DDBJ databases">
        <title>Lysobacter arenosi sp. nov., isolated from soil of gangwondo yeongwol, south Korea.</title>
        <authorList>
            <person name="Kim K.R."/>
            <person name="Kim K.H."/>
            <person name="Jeon C.O."/>
        </authorList>
    </citation>
    <scope>NUCLEOTIDE SEQUENCE [LARGE SCALE GENOMIC DNA]</scope>
    <source>
        <strain evidence="3 4">R7</strain>
    </source>
</reference>
<keyword evidence="4" id="KW-1185">Reference proteome</keyword>
<accession>A0ABX7RAP4</accession>
<evidence type="ECO:0000313" key="3">
    <source>
        <dbReference type="EMBL" id="QSX74815.1"/>
    </source>
</evidence>
<organism evidence="3 4">
    <name type="scientific">Lysobacter arenosi</name>
    <dbReference type="NCBI Taxonomy" id="2795387"/>
    <lineage>
        <taxon>Bacteria</taxon>
        <taxon>Pseudomonadati</taxon>
        <taxon>Pseudomonadota</taxon>
        <taxon>Gammaproteobacteria</taxon>
        <taxon>Lysobacterales</taxon>
        <taxon>Lysobacteraceae</taxon>
        <taxon>Lysobacter</taxon>
    </lineage>
</organism>
<protein>
    <submittedName>
        <fullName evidence="3">Uncharacterized protein</fullName>
    </submittedName>
</protein>
<name>A0ABX7RAP4_9GAMM</name>
<dbReference type="Proteomes" id="UP000663400">
    <property type="component" value="Chromosome"/>
</dbReference>
<gene>
    <name evidence="3" type="ORF">HIV01_016940</name>
</gene>
<keyword evidence="2" id="KW-0732">Signal</keyword>
<dbReference type="EMBL" id="CP071517">
    <property type="protein sequence ID" value="QSX74815.1"/>
    <property type="molecule type" value="Genomic_DNA"/>
</dbReference>
<evidence type="ECO:0000256" key="2">
    <source>
        <dbReference type="SAM" id="SignalP"/>
    </source>
</evidence>
<evidence type="ECO:0000313" key="4">
    <source>
        <dbReference type="Proteomes" id="UP000663400"/>
    </source>
</evidence>
<feature type="signal peptide" evidence="2">
    <location>
        <begin position="1"/>
        <end position="19"/>
    </location>
</feature>
<feature type="compositionally biased region" description="Low complexity" evidence="1">
    <location>
        <begin position="195"/>
        <end position="218"/>
    </location>
</feature>
<sequence length="233" mass="23392">MVSRFLVLVAAMAIGNVCAQEAVTVDTGASPNTVVASGSVADTTADAIGKPACTALCAGSAVELEIVEPISSKRHKKGDHFALRLVTALTVGSDVYVPAGTIGTGEVIHASPSRAGGKPGELLLAARQLETSDGRRIGLRAMKLSARGKDTSTAAITTAMLIGPVAMFVHGSEIEIPVGTRAMAKLAQDVALNAPQPAAEGADPAAVAAASADEASQPTPHQPEVPTGTATQP</sequence>
<evidence type="ECO:0000256" key="1">
    <source>
        <dbReference type="SAM" id="MobiDB-lite"/>
    </source>
</evidence>
<dbReference type="RefSeq" id="WP_200608637.1">
    <property type="nucleotide sequence ID" value="NZ_CP071517.1"/>
</dbReference>
<proteinExistence type="predicted"/>
<feature type="chain" id="PRO_5047427572" evidence="2">
    <location>
        <begin position="20"/>
        <end position="233"/>
    </location>
</feature>